<evidence type="ECO:0000256" key="3">
    <source>
        <dbReference type="ARBA" id="ARBA00022679"/>
    </source>
</evidence>
<proteinExistence type="inferred from homology"/>
<evidence type="ECO:0000313" key="6">
    <source>
        <dbReference type="EMBL" id="RCV23479.1"/>
    </source>
</evidence>
<evidence type="ECO:0000256" key="1">
    <source>
        <dbReference type="ARBA" id="ARBA00010128"/>
    </source>
</evidence>
<evidence type="ECO:0000259" key="5">
    <source>
        <dbReference type="PROSITE" id="PS50405"/>
    </source>
</evidence>
<keyword evidence="3" id="KW-0808">Transferase</keyword>
<dbReference type="EC" id="2.5.1.18" evidence="2"/>
<dbReference type="SUPFAM" id="SSF47616">
    <property type="entry name" value="GST C-terminal domain-like"/>
    <property type="match status" value="1"/>
</dbReference>
<evidence type="ECO:0000256" key="2">
    <source>
        <dbReference type="ARBA" id="ARBA00012452"/>
    </source>
</evidence>
<dbReference type="GO" id="GO:0004364">
    <property type="term" value="F:glutathione transferase activity"/>
    <property type="evidence" value="ECO:0007669"/>
    <property type="project" value="UniProtKB-EC"/>
</dbReference>
<dbReference type="OrthoDB" id="422574at2759"/>
<protein>
    <recommendedName>
        <fullName evidence="2">glutathione transferase</fullName>
        <ecNumber evidence="2">2.5.1.18</ecNumber>
    </recommendedName>
</protein>
<dbReference type="STRING" id="4555.A0A368QZV4"/>
<sequence>MVDVWLEVEAHQLHPAAGAIVMQYLITPLIGGEQDQAIVDENASKLRAMFEIYEARLSWSSAADLSHFPLMRYFMATEYAAMVEALPHVRAWCEDLAAWPAARKVAELMPLDFGLSKKDEK</sequence>
<comment type="catalytic activity">
    <reaction evidence="4">
        <text>RX + glutathione = an S-substituted glutathione + a halide anion + H(+)</text>
        <dbReference type="Rhea" id="RHEA:16437"/>
        <dbReference type="ChEBI" id="CHEBI:15378"/>
        <dbReference type="ChEBI" id="CHEBI:16042"/>
        <dbReference type="ChEBI" id="CHEBI:17792"/>
        <dbReference type="ChEBI" id="CHEBI:57925"/>
        <dbReference type="ChEBI" id="CHEBI:90779"/>
        <dbReference type="EC" id="2.5.1.18"/>
    </reaction>
</comment>
<dbReference type="Gene3D" id="1.20.1050.10">
    <property type="match status" value="1"/>
</dbReference>
<dbReference type="Pfam" id="PF00043">
    <property type="entry name" value="GST_C"/>
    <property type="match status" value="1"/>
</dbReference>
<name>A0A368QZV4_SETIT</name>
<gene>
    <name evidence="6" type="ORF">SETIT_5G009200v2</name>
</gene>
<dbReference type="PROSITE" id="PS50405">
    <property type="entry name" value="GST_CTER"/>
    <property type="match status" value="1"/>
</dbReference>
<dbReference type="InterPro" id="IPR010987">
    <property type="entry name" value="Glutathione-S-Trfase_C-like"/>
</dbReference>
<dbReference type="PANTHER" id="PTHR43900:SF17">
    <property type="entry name" value="GLUTATHIONE S-TRANSFERASE 4"/>
    <property type="match status" value="1"/>
</dbReference>
<feature type="domain" description="GST C-terminal" evidence="5">
    <location>
        <begin position="1"/>
        <end position="113"/>
    </location>
</feature>
<accession>A0A368QZV4</accession>
<dbReference type="InterPro" id="IPR004046">
    <property type="entry name" value="GST_C"/>
</dbReference>
<dbReference type="EMBL" id="CM003532">
    <property type="protein sequence ID" value="RCV23479.1"/>
    <property type="molecule type" value="Genomic_DNA"/>
</dbReference>
<dbReference type="PANTHER" id="PTHR43900">
    <property type="entry name" value="GLUTATHIONE S-TRANSFERASE RHO"/>
    <property type="match status" value="1"/>
</dbReference>
<dbReference type="GO" id="GO:0009636">
    <property type="term" value="P:response to toxic substance"/>
    <property type="evidence" value="ECO:0007669"/>
    <property type="project" value="UniProtKB-ARBA"/>
</dbReference>
<organism evidence="6">
    <name type="scientific">Setaria italica</name>
    <name type="common">Foxtail millet</name>
    <name type="synonym">Panicum italicum</name>
    <dbReference type="NCBI Taxonomy" id="4555"/>
    <lineage>
        <taxon>Eukaryota</taxon>
        <taxon>Viridiplantae</taxon>
        <taxon>Streptophyta</taxon>
        <taxon>Embryophyta</taxon>
        <taxon>Tracheophyta</taxon>
        <taxon>Spermatophyta</taxon>
        <taxon>Magnoliopsida</taxon>
        <taxon>Liliopsida</taxon>
        <taxon>Poales</taxon>
        <taxon>Poaceae</taxon>
        <taxon>PACMAD clade</taxon>
        <taxon>Panicoideae</taxon>
        <taxon>Panicodae</taxon>
        <taxon>Paniceae</taxon>
        <taxon>Cenchrinae</taxon>
        <taxon>Setaria</taxon>
    </lineage>
</organism>
<reference evidence="6" key="2">
    <citation type="submission" date="2015-07" db="EMBL/GenBank/DDBJ databases">
        <authorList>
            <person name="Noorani M."/>
        </authorList>
    </citation>
    <scope>NUCLEOTIDE SEQUENCE</scope>
    <source>
        <strain evidence="6">Yugu1</strain>
    </source>
</reference>
<reference evidence="6" key="1">
    <citation type="journal article" date="2012" name="Nat. Biotechnol.">
        <title>Reference genome sequence of the model plant Setaria.</title>
        <authorList>
            <person name="Bennetzen J.L."/>
            <person name="Schmutz J."/>
            <person name="Wang H."/>
            <person name="Percifield R."/>
            <person name="Hawkins J."/>
            <person name="Pontaroli A.C."/>
            <person name="Estep M."/>
            <person name="Feng L."/>
            <person name="Vaughn J.N."/>
            <person name="Grimwood J."/>
            <person name="Jenkins J."/>
            <person name="Barry K."/>
            <person name="Lindquist E."/>
            <person name="Hellsten U."/>
            <person name="Deshpande S."/>
            <person name="Wang X."/>
            <person name="Wu X."/>
            <person name="Mitros T."/>
            <person name="Triplett J."/>
            <person name="Yang X."/>
            <person name="Ye C.Y."/>
            <person name="Mauro-Herrera M."/>
            <person name="Wang L."/>
            <person name="Li P."/>
            <person name="Sharma M."/>
            <person name="Sharma R."/>
            <person name="Ronald P.C."/>
            <person name="Panaud O."/>
            <person name="Kellogg E.A."/>
            <person name="Brutnell T.P."/>
            <person name="Doust A.N."/>
            <person name="Tuskan G.A."/>
            <person name="Rokhsar D."/>
            <person name="Devos K.M."/>
        </authorList>
    </citation>
    <scope>NUCLEOTIDE SEQUENCE [LARGE SCALE GENOMIC DNA]</scope>
    <source>
        <strain evidence="6">Yugu1</strain>
    </source>
</reference>
<dbReference type="InterPro" id="IPR036282">
    <property type="entry name" value="Glutathione-S-Trfase_C_sf"/>
</dbReference>
<dbReference type="AlphaFoldDB" id="A0A368QZV4"/>
<evidence type="ECO:0000256" key="4">
    <source>
        <dbReference type="ARBA" id="ARBA00047960"/>
    </source>
</evidence>
<comment type="similarity">
    <text evidence="1">Belongs to the GST superfamily. Phi family.</text>
</comment>
<dbReference type="FunFam" id="1.20.1050.10:FF:000004">
    <property type="entry name" value="Glutathione S-transferase F2"/>
    <property type="match status" value="1"/>
</dbReference>